<sequence>MVLGFSRSRYHVPLQLIGTFIATLGYFLGHSHEGRQFASDTAHASNASYVMLMLMVQVCLGLYLKCHLNNGAHQWIRPMCVKFHKVIGVCMPVVGYIQIVLGVITATGWCRGNKLGQCLAHFIMGSSFMAHGILLIFVMRFSTEWLRHKGKSQDYYDSWVIMIWGFINTFMEHRWGTSWTSSDIQNTLVGIMWWSGGLLGIYLSRKNAKRNLIPSLIIIFTGYILSQQAQQLDISSEIQRMFGFTLMGAGIARLIEDQILYLSTNSIDAFSYALIQITLAFFVFFIVNVMIDIYWMSGKNDGEPKYEIIGDVTNENVCDNSRGNKEKDESSRNVLEGRNGMDGGDGGMGFTSGNSSFIDDGHISVNLNDGSMRDNNDNMESDDDGRDGEIERKSDGFVLNYLLVSQHADERSQDGKSDEM</sequence>
<evidence type="ECO:0000259" key="3">
    <source>
        <dbReference type="Pfam" id="PF10348"/>
    </source>
</evidence>
<gene>
    <name evidence="5" type="ORF">CPELLU_LOCUS6567</name>
</gene>
<organism evidence="5 6">
    <name type="scientific">Cetraspora pellucida</name>
    <dbReference type="NCBI Taxonomy" id="1433469"/>
    <lineage>
        <taxon>Eukaryota</taxon>
        <taxon>Fungi</taxon>
        <taxon>Fungi incertae sedis</taxon>
        <taxon>Mucoromycota</taxon>
        <taxon>Glomeromycotina</taxon>
        <taxon>Glomeromycetes</taxon>
        <taxon>Diversisporales</taxon>
        <taxon>Gigasporaceae</taxon>
        <taxon>Cetraspora</taxon>
    </lineage>
</organism>
<dbReference type="InterPro" id="IPR018825">
    <property type="entry name" value="DUF2427"/>
</dbReference>
<protein>
    <submittedName>
        <fullName evidence="5">13844_t:CDS:1</fullName>
    </submittedName>
</protein>
<feature type="transmembrane region" description="Helical" evidence="2">
    <location>
        <begin position="119"/>
        <end position="143"/>
    </location>
</feature>
<feature type="transmembrane region" description="Helical" evidence="2">
    <location>
        <begin position="49"/>
        <end position="66"/>
    </location>
</feature>
<dbReference type="PANTHER" id="PTHR31685">
    <property type="entry name" value="INTEGRAL MEMBRANE PROTEIN (AFU_ORTHOLOGUE AFUA_6G12730)-RELATED"/>
    <property type="match status" value="1"/>
</dbReference>
<feature type="domain" description="Protein YTP1-like C-terminal" evidence="4">
    <location>
        <begin position="95"/>
        <end position="282"/>
    </location>
</feature>
<proteinExistence type="predicted"/>
<evidence type="ECO:0000256" key="1">
    <source>
        <dbReference type="SAM" id="MobiDB-lite"/>
    </source>
</evidence>
<dbReference type="AlphaFoldDB" id="A0A9N9C7A8"/>
<name>A0A9N9C7A8_9GLOM</name>
<reference evidence="5" key="1">
    <citation type="submission" date="2021-06" db="EMBL/GenBank/DDBJ databases">
        <authorList>
            <person name="Kallberg Y."/>
            <person name="Tangrot J."/>
            <person name="Rosling A."/>
        </authorList>
    </citation>
    <scope>NUCLEOTIDE SEQUENCE</scope>
    <source>
        <strain evidence="5">FL966</strain>
    </source>
</reference>
<keyword evidence="2" id="KW-0472">Membrane</keyword>
<dbReference type="Proteomes" id="UP000789759">
    <property type="component" value="Unassembled WGS sequence"/>
</dbReference>
<feature type="transmembrane region" description="Helical" evidence="2">
    <location>
        <begin position="269"/>
        <end position="291"/>
    </location>
</feature>
<feature type="transmembrane region" description="Helical" evidence="2">
    <location>
        <begin position="86"/>
        <end position="107"/>
    </location>
</feature>
<feature type="compositionally biased region" description="Basic and acidic residues" evidence="1">
    <location>
        <begin position="322"/>
        <end position="331"/>
    </location>
</feature>
<dbReference type="InterPro" id="IPR018827">
    <property type="entry name" value="YTP1_C"/>
</dbReference>
<dbReference type="Pfam" id="PF10348">
    <property type="entry name" value="DUF2427"/>
    <property type="match status" value="1"/>
</dbReference>
<dbReference type="OrthoDB" id="4137487at2759"/>
<dbReference type="PANTHER" id="PTHR31685:SF2">
    <property type="entry name" value="PROTEIN YTP1"/>
    <property type="match status" value="1"/>
</dbReference>
<evidence type="ECO:0000259" key="4">
    <source>
        <dbReference type="Pfam" id="PF10355"/>
    </source>
</evidence>
<feature type="region of interest" description="Disordered" evidence="1">
    <location>
        <begin position="319"/>
        <end position="346"/>
    </location>
</feature>
<evidence type="ECO:0000256" key="2">
    <source>
        <dbReference type="SAM" id="Phobius"/>
    </source>
</evidence>
<keyword evidence="2" id="KW-1133">Transmembrane helix</keyword>
<dbReference type="Pfam" id="PF10355">
    <property type="entry name" value="Ytp1"/>
    <property type="match status" value="1"/>
</dbReference>
<feature type="compositionally biased region" description="Acidic residues" evidence="1">
    <location>
        <begin position="377"/>
        <end position="386"/>
    </location>
</feature>
<keyword evidence="2" id="KW-0812">Transmembrane</keyword>
<accession>A0A9N9C7A8</accession>
<comment type="caution">
    <text evidence="5">The sequence shown here is derived from an EMBL/GenBank/DDBJ whole genome shotgun (WGS) entry which is preliminary data.</text>
</comment>
<evidence type="ECO:0000313" key="5">
    <source>
        <dbReference type="EMBL" id="CAG8591762.1"/>
    </source>
</evidence>
<feature type="transmembrane region" description="Helical" evidence="2">
    <location>
        <begin position="211"/>
        <end position="229"/>
    </location>
</feature>
<feature type="region of interest" description="Disordered" evidence="1">
    <location>
        <begin position="368"/>
        <end position="392"/>
    </location>
</feature>
<feature type="domain" description="DUF2427" evidence="3">
    <location>
        <begin position="1"/>
        <end position="67"/>
    </location>
</feature>
<keyword evidence="6" id="KW-1185">Reference proteome</keyword>
<evidence type="ECO:0000313" key="6">
    <source>
        <dbReference type="Proteomes" id="UP000789759"/>
    </source>
</evidence>
<feature type="transmembrane region" description="Helical" evidence="2">
    <location>
        <begin position="12"/>
        <end position="29"/>
    </location>
</feature>
<dbReference type="Gene3D" id="1.20.120.1770">
    <property type="match status" value="1"/>
</dbReference>
<dbReference type="EMBL" id="CAJVQA010004121">
    <property type="protein sequence ID" value="CAG8591762.1"/>
    <property type="molecule type" value="Genomic_DNA"/>
</dbReference>